<protein>
    <submittedName>
        <fullName evidence="3">Uncharacterized protein</fullName>
    </submittedName>
</protein>
<dbReference type="PANTHER" id="PTHR47977">
    <property type="entry name" value="RAS-RELATED PROTEIN RAB"/>
    <property type="match status" value="1"/>
</dbReference>
<dbReference type="NCBIfam" id="TIGR00231">
    <property type="entry name" value="small_GTP"/>
    <property type="match status" value="1"/>
</dbReference>
<evidence type="ECO:0000256" key="2">
    <source>
        <dbReference type="ARBA" id="ARBA00023134"/>
    </source>
</evidence>
<reference evidence="3 4" key="1">
    <citation type="journal article" date="2007" name="Science">
        <title>Sea anemone genome reveals ancestral eumetazoan gene repertoire and genomic organization.</title>
        <authorList>
            <person name="Putnam N.H."/>
            <person name="Srivastava M."/>
            <person name="Hellsten U."/>
            <person name="Dirks B."/>
            <person name="Chapman J."/>
            <person name="Salamov A."/>
            <person name="Terry A."/>
            <person name="Shapiro H."/>
            <person name="Lindquist E."/>
            <person name="Kapitonov V.V."/>
            <person name="Jurka J."/>
            <person name="Genikhovich G."/>
            <person name="Grigoriev I.V."/>
            <person name="Lucas S.M."/>
            <person name="Steele R.E."/>
            <person name="Finnerty J.R."/>
            <person name="Technau U."/>
            <person name="Martindale M.Q."/>
            <person name="Rokhsar D.S."/>
        </authorList>
    </citation>
    <scope>NUCLEOTIDE SEQUENCE [LARGE SCALE GENOMIC DNA]</scope>
    <source>
        <strain evidence="4">CH2 X CH6</strain>
    </source>
</reference>
<dbReference type="GO" id="GO:0012505">
    <property type="term" value="C:endomembrane system"/>
    <property type="evidence" value="ECO:0000318"/>
    <property type="project" value="GO_Central"/>
</dbReference>
<dbReference type="InterPro" id="IPR001806">
    <property type="entry name" value="Small_GTPase"/>
</dbReference>
<dbReference type="FunFam" id="3.40.50.300:FF:001329">
    <property type="entry name" value="Small GTP-binding protein, putative"/>
    <property type="match status" value="1"/>
</dbReference>
<dbReference type="PhylomeDB" id="A7SGV9"/>
<dbReference type="SMART" id="SM00174">
    <property type="entry name" value="RHO"/>
    <property type="match status" value="1"/>
</dbReference>
<gene>
    <name evidence="3" type="ORF">NEMVEDRAFT_v1g189731</name>
</gene>
<dbReference type="AlphaFoldDB" id="A7SGV9"/>
<dbReference type="InterPro" id="IPR005225">
    <property type="entry name" value="Small_GTP-bd"/>
</dbReference>
<dbReference type="eggNOG" id="KOG0098">
    <property type="taxonomic scope" value="Eukaryota"/>
</dbReference>
<dbReference type="GO" id="GO:0005525">
    <property type="term" value="F:GTP binding"/>
    <property type="evidence" value="ECO:0007669"/>
    <property type="project" value="UniProtKB-KW"/>
</dbReference>
<dbReference type="GO" id="GO:0006886">
    <property type="term" value="P:intracellular protein transport"/>
    <property type="evidence" value="ECO:0000318"/>
    <property type="project" value="GO_Central"/>
</dbReference>
<dbReference type="PRINTS" id="PR00449">
    <property type="entry name" value="RASTRNSFRMNG"/>
</dbReference>
<keyword evidence="4" id="KW-1185">Reference proteome</keyword>
<keyword evidence="1" id="KW-0547">Nucleotide-binding</keyword>
<evidence type="ECO:0000313" key="4">
    <source>
        <dbReference type="Proteomes" id="UP000001593"/>
    </source>
</evidence>
<dbReference type="EMBL" id="DS469655">
    <property type="protein sequence ID" value="EDO37077.1"/>
    <property type="molecule type" value="Genomic_DNA"/>
</dbReference>
<dbReference type="SMART" id="SM00175">
    <property type="entry name" value="RAB"/>
    <property type="match status" value="1"/>
</dbReference>
<sequence>MATGVENRPYSRQSSLESSANHTKVPLYKVVFAGFRGVGKTSLFLRIRDEKFYGKESRDMTPDICVKEVVVAETGEMVKIQFWDTAGMDERHTLTRSHYVGSAVVLYVYSSDDMNSADELKWYLIDASQHAAGAKRIFIRSKCDLDEQSTNKDEIMNKFDKQGYAVLGTIDTSSKTGDGVEHLLQTVAKYLVNHAKPIKKEDKFKDYYNPPTPKPTCC</sequence>
<evidence type="ECO:0000256" key="1">
    <source>
        <dbReference type="ARBA" id="ARBA00022741"/>
    </source>
</evidence>
<dbReference type="InParanoid" id="A7SGV9"/>
<dbReference type="Gene3D" id="3.40.50.300">
    <property type="entry name" value="P-loop containing nucleotide triphosphate hydrolases"/>
    <property type="match status" value="1"/>
</dbReference>
<evidence type="ECO:0000313" key="3">
    <source>
        <dbReference type="EMBL" id="EDO37077.1"/>
    </source>
</evidence>
<dbReference type="InterPro" id="IPR027417">
    <property type="entry name" value="P-loop_NTPase"/>
</dbReference>
<organism evidence="3 4">
    <name type="scientific">Nematostella vectensis</name>
    <name type="common">Starlet sea anemone</name>
    <dbReference type="NCBI Taxonomy" id="45351"/>
    <lineage>
        <taxon>Eukaryota</taxon>
        <taxon>Metazoa</taxon>
        <taxon>Cnidaria</taxon>
        <taxon>Anthozoa</taxon>
        <taxon>Hexacorallia</taxon>
        <taxon>Actiniaria</taxon>
        <taxon>Edwardsiidae</taxon>
        <taxon>Nematostella</taxon>
    </lineage>
</organism>
<dbReference type="InterPro" id="IPR050227">
    <property type="entry name" value="Rab"/>
</dbReference>
<dbReference type="CDD" id="cd00154">
    <property type="entry name" value="Rab"/>
    <property type="match status" value="1"/>
</dbReference>
<keyword evidence="2" id="KW-0342">GTP-binding</keyword>
<dbReference type="OMA" id="WHEKTIT"/>
<dbReference type="STRING" id="45351.A7SGV9"/>
<accession>A7SGV9</accession>
<dbReference type="HOGENOM" id="CLU_041217_10_1_1"/>
<dbReference type="GO" id="GO:0003924">
    <property type="term" value="F:GTPase activity"/>
    <property type="evidence" value="ECO:0000318"/>
    <property type="project" value="GO_Central"/>
</dbReference>
<name>A7SGV9_NEMVE</name>
<dbReference type="PROSITE" id="PS51419">
    <property type="entry name" value="RAB"/>
    <property type="match status" value="1"/>
</dbReference>
<dbReference type="Proteomes" id="UP000001593">
    <property type="component" value="Unassembled WGS sequence"/>
</dbReference>
<proteinExistence type="predicted"/>
<dbReference type="Pfam" id="PF00071">
    <property type="entry name" value="Ras"/>
    <property type="match status" value="1"/>
</dbReference>
<dbReference type="SUPFAM" id="SSF52540">
    <property type="entry name" value="P-loop containing nucleoside triphosphate hydrolases"/>
    <property type="match status" value="1"/>
</dbReference>